<dbReference type="InterPro" id="IPR007492">
    <property type="entry name" value="LytTR_DNA-bd_dom"/>
</dbReference>
<sequence length="237" mass="26548">MEETFNIDIVEDDEGSVRALTSMLARYGKEAGVQFTVRTFADGFAFICDYDGSADVVFMDIEMPNLNGLDAAKKLRRVDGSAVLVFITNLAQYAINGYEVDATDFIVKPLAWPSFSLKLKKILHTCARRRAASVRLDTQEGQVVLERGEIYYAESDKHYVTFHTARGNFRVRMSMAEAEASFKDYNFARCSTSFLVNLARVTRIRRDSVSVGGEELPLSRTKKQSFLDALTLFTGGN</sequence>
<reference evidence="6" key="2">
    <citation type="submission" date="2021-04" db="EMBL/GenBank/DDBJ databases">
        <authorList>
            <person name="Gilroy R."/>
        </authorList>
    </citation>
    <scope>NUCLEOTIDE SEQUENCE</scope>
    <source>
        <strain evidence="6">2189</strain>
    </source>
</reference>
<dbReference type="InterPro" id="IPR011006">
    <property type="entry name" value="CheY-like_superfamily"/>
</dbReference>
<dbReference type="EMBL" id="DXEW01000020">
    <property type="protein sequence ID" value="HIX50377.1"/>
    <property type="molecule type" value="Genomic_DNA"/>
</dbReference>
<dbReference type="Pfam" id="PF04397">
    <property type="entry name" value="LytTR"/>
    <property type="match status" value="1"/>
</dbReference>
<name>A0A9D2AU53_9FIRM</name>
<evidence type="ECO:0000259" key="4">
    <source>
        <dbReference type="PROSITE" id="PS50110"/>
    </source>
</evidence>
<feature type="modified residue" description="4-aspartylphosphate" evidence="3">
    <location>
        <position position="60"/>
    </location>
</feature>
<dbReference type="PROSITE" id="PS50930">
    <property type="entry name" value="HTH_LYTTR"/>
    <property type="match status" value="1"/>
</dbReference>
<feature type="domain" description="HTH LytTR-type" evidence="5">
    <location>
        <begin position="138"/>
        <end position="232"/>
    </location>
</feature>
<evidence type="ECO:0000256" key="3">
    <source>
        <dbReference type="PROSITE-ProRule" id="PRU00169"/>
    </source>
</evidence>
<evidence type="ECO:0000259" key="5">
    <source>
        <dbReference type="PROSITE" id="PS50930"/>
    </source>
</evidence>
<evidence type="ECO:0000256" key="2">
    <source>
        <dbReference type="ARBA" id="ARBA00024867"/>
    </source>
</evidence>
<dbReference type="GO" id="GO:0003677">
    <property type="term" value="F:DNA binding"/>
    <property type="evidence" value="ECO:0007669"/>
    <property type="project" value="UniProtKB-KW"/>
</dbReference>
<dbReference type="Gene3D" id="3.40.50.2300">
    <property type="match status" value="1"/>
</dbReference>
<dbReference type="InterPro" id="IPR001789">
    <property type="entry name" value="Sig_transdc_resp-reg_receiver"/>
</dbReference>
<dbReference type="PROSITE" id="PS50110">
    <property type="entry name" value="RESPONSE_REGULATORY"/>
    <property type="match status" value="1"/>
</dbReference>
<dbReference type="PANTHER" id="PTHR37299">
    <property type="entry name" value="TRANSCRIPTIONAL REGULATOR-RELATED"/>
    <property type="match status" value="1"/>
</dbReference>
<evidence type="ECO:0000313" key="7">
    <source>
        <dbReference type="Proteomes" id="UP000886847"/>
    </source>
</evidence>
<dbReference type="Proteomes" id="UP000886847">
    <property type="component" value="Unassembled WGS sequence"/>
</dbReference>
<reference evidence="6" key="1">
    <citation type="journal article" date="2021" name="PeerJ">
        <title>Extensive microbial diversity within the chicken gut microbiome revealed by metagenomics and culture.</title>
        <authorList>
            <person name="Gilroy R."/>
            <person name="Ravi A."/>
            <person name="Getino M."/>
            <person name="Pursley I."/>
            <person name="Horton D.L."/>
            <person name="Alikhan N.F."/>
            <person name="Baker D."/>
            <person name="Gharbi K."/>
            <person name="Hall N."/>
            <person name="Watson M."/>
            <person name="Adriaenssens E.M."/>
            <person name="Foster-Nyarko E."/>
            <person name="Jarju S."/>
            <person name="Secka A."/>
            <person name="Antonio M."/>
            <person name="Oren A."/>
            <person name="Chaudhuri R.R."/>
            <person name="La Ragione R."/>
            <person name="Hildebrand F."/>
            <person name="Pallen M.J."/>
        </authorList>
    </citation>
    <scope>NUCLEOTIDE SEQUENCE</scope>
    <source>
        <strain evidence="6">2189</strain>
    </source>
</reference>
<dbReference type="PANTHER" id="PTHR37299:SF1">
    <property type="entry name" value="STAGE 0 SPORULATION PROTEIN A HOMOLOG"/>
    <property type="match status" value="1"/>
</dbReference>
<comment type="caution">
    <text evidence="6">The sequence shown here is derived from an EMBL/GenBank/DDBJ whole genome shotgun (WGS) entry which is preliminary data.</text>
</comment>
<dbReference type="SMART" id="SM00448">
    <property type="entry name" value="REC"/>
    <property type="match status" value="1"/>
</dbReference>
<feature type="domain" description="Response regulatory" evidence="4">
    <location>
        <begin position="6"/>
        <end position="123"/>
    </location>
</feature>
<dbReference type="Pfam" id="PF00072">
    <property type="entry name" value="Response_reg"/>
    <property type="match status" value="1"/>
</dbReference>
<organism evidence="6 7">
    <name type="scientific">Candidatus Borkfalkia faecavium</name>
    <dbReference type="NCBI Taxonomy" id="2838508"/>
    <lineage>
        <taxon>Bacteria</taxon>
        <taxon>Bacillati</taxon>
        <taxon>Bacillota</taxon>
        <taxon>Clostridia</taxon>
        <taxon>Christensenellales</taxon>
        <taxon>Christensenellaceae</taxon>
        <taxon>Candidatus Borkfalkia</taxon>
    </lineage>
</organism>
<dbReference type="InterPro" id="IPR046947">
    <property type="entry name" value="LytR-like"/>
</dbReference>
<comment type="function">
    <text evidence="2">May play the central regulatory role in sporulation. It may be an element of the effector pathway responsible for the activation of sporulation genes in response to nutritional stress. Spo0A may act in concert with spo0H (a sigma factor) to control the expression of some genes that are critical to the sporulation process.</text>
</comment>
<gene>
    <name evidence="6" type="ORF">H9851_03745</name>
</gene>
<dbReference type="SUPFAM" id="SSF52172">
    <property type="entry name" value="CheY-like"/>
    <property type="match status" value="1"/>
</dbReference>
<keyword evidence="6" id="KW-0238">DNA-binding</keyword>
<keyword evidence="3" id="KW-0597">Phosphoprotein</keyword>
<dbReference type="CDD" id="cd00156">
    <property type="entry name" value="REC"/>
    <property type="match status" value="1"/>
</dbReference>
<dbReference type="AlphaFoldDB" id="A0A9D2AU53"/>
<dbReference type="GO" id="GO:0000156">
    <property type="term" value="F:phosphorelay response regulator activity"/>
    <property type="evidence" value="ECO:0007669"/>
    <property type="project" value="InterPro"/>
</dbReference>
<dbReference type="Gene3D" id="2.40.50.1020">
    <property type="entry name" value="LytTr DNA-binding domain"/>
    <property type="match status" value="1"/>
</dbReference>
<dbReference type="SMART" id="SM00850">
    <property type="entry name" value="LytTR"/>
    <property type="match status" value="1"/>
</dbReference>
<proteinExistence type="predicted"/>
<accession>A0A9D2AU53</accession>
<evidence type="ECO:0000313" key="6">
    <source>
        <dbReference type="EMBL" id="HIX50377.1"/>
    </source>
</evidence>
<evidence type="ECO:0000256" key="1">
    <source>
        <dbReference type="ARBA" id="ARBA00018672"/>
    </source>
</evidence>
<protein>
    <recommendedName>
        <fullName evidence="1">Stage 0 sporulation protein A homolog</fullName>
    </recommendedName>
</protein>